<proteinExistence type="predicted"/>
<organism evidence="1 2">
    <name type="scientific">Candidatus Magasanikbacteria bacterium RIFOXYC2_FULL_40_16</name>
    <dbReference type="NCBI Taxonomy" id="1798703"/>
    <lineage>
        <taxon>Bacteria</taxon>
        <taxon>Candidatus Magasanikiibacteriota</taxon>
    </lineage>
</organism>
<sequence>MKKLRLGFDKKSWRELKELVEFYQTITMAQALRNAISFATFLNQYLKQGWEITLTKGNETIRVTSPCFPKETTLPKKLG</sequence>
<protein>
    <submittedName>
        <fullName evidence="1">Uncharacterized protein</fullName>
    </submittedName>
</protein>
<accession>A0A1F6P1M3</accession>
<dbReference type="EMBL" id="MFQY01000017">
    <property type="protein sequence ID" value="OGH89990.1"/>
    <property type="molecule type" value="Genomic_DNA"/>
</dbReference>
<dbReference type="AlphaFoldDB" id="A0A1F6P1M3"/>
<comment type="caution">
    <text evidence="1">The sequence shown here is derived from an EMBL/GenBank/DDBJ whole genome shotgun (WGS) entry which is preliminary data.</text>
</comment>
<reference evidence="1 2" key="1">
    <citation type="journal article" date="2016" name="Nat. Commun.">
        <title>Thousands of microbial genomes shed light on interconnected biogeochemical processes in an aquifer system.</title>
        <authorList>
            <person name="Anantharaman K."/>
            <person name="Brown C.T."/>
            <person name="Hug L.A."/>
            <person name="Sharon I."/>
            <person name="Castelle C.J."/>
            <person name="Probst A.J."/>
            <person name="Thomas B.C."/>
            <person name="Singh A."/>
            <person name="Wilkins M.J."/>
            <person name="Karaoz U."/>
            <person name="Brodie E.L."/>
            <person name="Williams K.H."/>
            <person name="Hubbard S.S."/>
            <person name="Banfield J.F."/>
        </authorList>
    </citation>
    <scope>NUCLEOTIDE SEQUENCE [LARGE SCALE GENOMIC DNA]</scope>
</reference>
<evidence type="ECO:0000313" key="1">
    <source>
        <dbReference type="EMBL" id="OGH89990.1"/>
    </source>
</evidence>
<gene>
    <name evidence="1" type="ORF">A2469_03220</name>
</gene>
<dbReference type="Proteomes" id="UP000178895">
    <property type="component" value="Unassembled WGS sequence"/>
</dbReference>
<evidence type="ECO:0000313" key="2">
    <source>
        <dbReference type="Proteomes" id="UP000178895"/>
    </source>
</evidence>
<name>A0A1F6P1M3_9BACT</name>